<evidence type="ECO:0000313" key="1">
    <source>
        <dbReference type="EMBL" id="CAB0006544.1"/>
    </source>
</evidence>
<dbReference type="OrthoDB" id="7537227at2759"/>
<evidence type="ECO:0000313" key="2">
    <source>
        <dbReference type="Proteomes" id="UP000479000"/>
    </source>
</evidence>
<dbReference type="AlphaFoldDB" id="A0A6H5GR28"/>
<proteinExistence type="predicted"/>
<gene>
    <name evidence="1" type="ORF">NTEN_LOCUS12021</name>
</gene>
<dbReference type="Proteomes" id="UP000479000">
    <property type="component" value="Unassembled WGS sequence"/>
</dbReference>
<organism evidence="1 2">
    <name type="scientific">Nesidiocoris tenuis</name>
    <dbReference type="NCBI Taxonomy" id="355587"/>
    <lineage>
        <taxon>Eukaryota</taxon>
        <taxon>Metazoa</taxon>
        <taxon>Ecdysozoa</taxon>
        <taxon>Arthropoda</taxon>
        <taxon>Hexapoda</taxon>
        <taxon>Insecta</taxon>
        <taxon>Pterygota</taxon>
        <taxon>Neoptera</taxon>
        <taxon>Paraneoptera</taxon>
        <taxon>Hemiptera</taxon>
        <taxon>Heteroptera</taxon>
        <taxon>Panheteroptera</taxon>
        <taxon>Cimicomorpha</taxon>
        <taxon>Miridae</taxon>
        <taxon>Dicyphina</taxon>
        <taxon>Nesidiocoris</taxon>
    </lineage>
</organism>
<dbReference type="EMBL" id="CADCXU010017737">
    <property type="protein sequence ID" value="CAB0006544.1"/>
    <property type="molecule type" value="Genomic_DNA"/>
</dbReference>
<name>A0A6H5GR28_9HEMI</name>
<accession>A0A6H5GR28</accession>
<sequence length="111" mass="13034">MWSNCEPMEWAATALQNQFLPLKFEYRGRLTFNDVTKNGFYIRRQYDYPENLPVPPELADDDGHTPYTIYIANFVLEKDIAPGKLREDHVEKLKNHSILDEKCVATFGFEF</sequence>
<feature type="non-terminal residue" evidence="1">
    <location>
        <position position="111"/>
    </location>
</feature>
<reference evidence="1 2" key="1">
    <citation type="submission" date="2020-02" db="EMBL/GenBank/DDBJ databases">
        <authorList>
            <person name="Ferguson B K."/>
        </authorList>
    </citation>
    <scope>NUCLEOTIDE SEQUENCE [LARGE SCALE GENOMIC DNA]</scope>
</reference>
<keyword evidence="2" id="KW-1185">Reference proteome</keyword>
<protein>
    <submittedName>
        <fullName evidence="1">Uncharacterized protein</fullName>
    </submittedName>
</protein>